<dbReference type="InterPro" id="IPR036390">
    <property type="entry name" value="WH_DNA-bd_sf"/>
</dbReference>
<dbReference type="PANTHER" id="PTHR43537">
    <property type="entry name" value="TRANSCRIPTIONAL REGULATOR, GNTR FAMILY"/>
    <property type="match status" value="1"/>
</dbReference>
<dbReference type="InterPro" id="IPR011711">
    <property type="entry name" value="GntR_C"/>
</dbReference>
<keyword evidence="1" id="KW-0805">Transcription regulation</keyword>
<dbReference type="RefSeq" id="WP_156924505.1">
    <property type="nucleotide sequence ID" value="NZ_KI519499.1"/>
</dbReference>
<dbReference type="GO" id="GO:0003677">
    <property type="term" value="F:DNA binding"/>
    <property type="evidence" value="ECO:0007669"/>
    <property type="project" value="UniProtKB-KW"/>
</dbReference>
<evidence type="ECO:0000313" key="6">
    <source>
        <dbReference type="Proteomes" id="UP000675920"/>
    </source>
</evidence>
<name>A0A9U5GQI0_9BURK</name>
<evidence type="ECO:0000256" key="3">
    <source>
        <dbReference type="ARBA" id="ARBA00023163"/>
    </source>
</evidence>
<feature type="domain" description="HTH gntR-type" evidence="5">
    <location>
        <begin position="98"/>
        <end position="165"/>
    </location>
</feature>
<reference evidence="7" key="2">
    <citation type="submission" date="2025-08" db="UniProtKB">
        <authorList>
            <consortium name="RefSeq"/>
        </authorList>
    </citation>
    <scope>IDENTIFICATION</scope>
</reference>
<dbReference type="Gene3D" id="1.10.10.10">
    <property type="entry name" value="Winged helix-like DNA-binding domain superfamily/Winged helix DNA-binding domain"/>
    <property type="match status" value="1"/>
</dbReference>
<dbReference type="InterPro" id="IPR000524">
    <property type="entry name" value="Tscrpt_reg_HTH_GntR"/>
</dbReference>
<dbReference type="PANTHER" id="PTHR43537:SF53">
    <property type="entry name" value="HTH-TYPE TRANSCRIPTIONAL REPRESSOR NANR"/>
    <property type="match status" value="1"/>
</dbReference>
<feature type="region of interest" description="Disordered" evidence="4">
    <location>
        <begin position="1"/>
        <end position="37"/>
    </location>
</feature>
<evidence type="ECO:0000259" key="5">
    <source>
        <dbReference type="PROSITE" id="PS50949"/>
    </source>
</evidence>
<dbReference type="PROSITE" id="PS50949">
    <property type="entry name" value="HTH_GNTR"/>
    <property type="match status" value="1"/>
</dbReference>
<reference evidence="7" key="1">
    <citation type="journal article" date="2021" name="Yi Chuan">
        <title>Progress on the GntR family transcription regulators in bacteria.</title>
        <authorList>
            <person name="Liu G.F."/>
            <person name="Wang X.X."/>
            <person name="Su H.Z."/>
            <person name="Lu G.T."/>
        </authorList>
    </citation>
    <scope>NUCLEOTIDE SEQUENCE</scope>
</reference>
<evidence type="ECO:0000313" key="7">
    <source>
        <dbReference type="RefSeq" id="WP_156924505.1"/>
    </source>
</evidence>
<dbReference type="Gene3D" id="1.20.120.530">
    <property type="entry name" value="GntR ligand-binding domain-like"/>
    <property type="match status" value="1"/>
</dbReference>
<proteinExistence type="predicted"/>
<dbReference type="SUPFAM" id="SSF48008">
    <property type="entry name" value="GntR ligand-binding domain-like"/>
    <property type="match status" value="1"/>
</dbReference>
<dbReference type="CDD" id="cd07377">
    <property type="entry name" value="WHTH_GntR"/>
    <property type="match status" value="1"/>
</dbReference>
<dbReference type="InterPro" id="IPR008920">
    <property type="entry name" value="TF_FadR/GntR_C"/>
</dbReference>
<dbReference type="SMART" id="SM00895">
    <property type="entry name" value="FCD"/>
    <property type="match status" value="1"/>
</dbReference>
<keyword evidence="6" id="KW-1185">Reference proteome</keyword>
<protein>
    <submittedName>
        <fullName evidence="7">GntR family transcriptional regulator</fullName>
    </submittedName>
</protein>
<sequence length="318" mass="33932">MTTRTPSRRKTDEALAPAPRKRASRARTASAGTADEAALPATGAAIATAAGTGVRARKTALSGIAANQAAAGATTAAASDGDGADTGAGAAPARRRAAGIDQRIYEAVLNAVMTHRLPPGTKLTEASFCELYKVSRTIVRKALLRLAHDHIVELRPNRGAVIASPTPREKRDVFHARRIVEAAVVPLAIRNASRGQIAKLRQMVKDERAALDRGDRGRWIRLGAEFHLALAEVAGNQVLTHFLSELSSRCSLIIALYDSPTSVPCAHDEHEHLIDAIANGEVERATAMMEEHLQAIEDRLLPERRGEAIDLAQILGES</sequence>
<dbReference type="OrthoDB" id="5243844at2"/>
<dbReference type="InterPro" id="IPR036388">
    <property type="entry name" value="WH-like_DNA-bd_sf"/>
</dbReference>
<dbReference type="Pfam" id="PF00392">
    <property type="entry name" value="GntR"/>
    <property type="match status" value="1"/>
</dbReference>
<dbReference type="GO" id="GO:0003700">
    <property type="term" value="F:DNA-binding transcription factor activity"/>
    <property type="evidence" value="ECO:0007669"/>
    <property type="project" value="InterPro"/>
</dbReference>
<evidence type="ECO:0000256" key="2">
    <source>
        <dbReference type="ARBA" id="ARBA00023125"/>
    </source>
</evidence>
<accession>A0A9U5GQI0</accession>
<dbReference type="SUPFAM" id="SSF46785">
    <property type="entry name" value="Winged helix' DNA-binding domain"/>
    <property type="match status" value="1"/>
</dbReference>
<organism evidence="6 7">
    <name type="scientific">Derxia gummosa DSM 723</name>
    <dbReference type="NCBI Taxonomy" id="1121388"/>
    <lineage>
        <taxon>Bacteria</taxon>
        <taxon>Pseudomonadati</taxon>
        <taxon>Pseudomonadota</taxon>
        <taxon>Betaproteobacteria</taxon>
        <taxon>Burkholderiales</taxon>
        <taxon>Alcaligenaceae</taxon>
        <taxon>Derxia</taxon>
    </lineage>
</organism>
<dbReference type="SMART" id="SM00345">
    <property type="entry name" value="HTH_GNTR"/>
    <property type="match status" value="1"/>
</dbReference>
<dbReference type="Pfam" id="PF07729">
    <property type="entry name" value="FCD"/>
    <property type="match status" value="1"/>
</dbReference>
<dbReference type="Proteomes" id="UP000675920">
    <property type="component" value="Unplaced"/>
</dbReference>
<keyword evidence="2" id="KW-0238">DNA-binding</keyword>
<feature type="compositionally biased region" description="Low complexity" evidence="4">
    <location>
        <begin position="26"/>
        <end position="37"/>
    </location>
</feature>
<keyword evidence="3" id="KW-0804">Transcription</keyword>
<dbReference type="AlphaFoldDB" id="A0A9U5GQI0"/>
<evidence type="ECO:0000256" key="1">
    <source>
        <dbReference type="ARBA" id="ARBA00023015"/>
    </source>
</evidence>
<evidence type="ECO:0000256" key="4">
    <source>
        <dbReference type="SAM" id="MobiDB-lite"/>
    </source>
</evidence>